<dbReference type="InterPro" id="IPR046349">
    <property type="entry name" value="C1-like_sf"/>
</dbReference>
<keyword evidence="2" id="KW-0597">Phosphoprotein</keyword>
<evidence type="ECO:0008006" key="11">
    <source>
        <dbReference type="Google" id="ProtNLM"/>
    </source>
</evidence>
<dbReference type="InterPro" id="IPR010569">
    <property type="entry name" value="Myotubularin-like_Pase_dom"/>
</dbReference>
<dbReference type="SUPFAM" id="SSF52799">
    <property type="entry name" value="(Phosphotyrosine protein) phosphatases II"/>
    <property type="match status" value="1"/>
</dbReference>
<accession>A0ABD2QHA1</accession>
<dbReference type="EMBL" id="JBJKFK010000190">
    <property type="protein sequence ID" value="KAL3318919.1"/>
    <property type="molecule type" value="Genomic_DNA"/>
</dbReference>
<dbReference type="InterPro" id="IPR029021">
    <property type="entry name" value="Prot-tyrosine_phosphatase-like"/>
</dbReference>
<evidence type="ECO:0000256" key="1">
    <source>
        <dbReference type="ARBA" id="ARBA00007471"/>
    </source>
</evidence>
<evidence type="ECO:0000256" key="3">
    <source>
        <dbReference type="ARBA" id="ARBA00022723"/>
    </source>
</evidence>
<dbReference type="CDD" id="cd00029">
    <property type="entry name" value="C1"/>
    <property type="match status" value="1"/>
</dbReference>
<evidence type="ECO:0000313" key="10">
    <source>
        <dbReference type="Proteomes" id="UP001626550"/>
    </source>
</evidence>
<dbReference type="InterPro" id="IPR011993">
    <property type="entry name" value="PH-like_dom_sf"/>
</dbReference>
<gene>
    <name evidence="9" type="ORF">Ciccas_002411</name>
</gene>
<feature type="compositionally biased region" description="Polar residues" evidence="5">
    <location>
        <begin position="104"/>
        <end position="122"/>
    </location>
</feature>
<keyword evidence="4" id="KW-0862">Zinc</keyword>
<dbReference type="InterPro" id="IPR001849">
    <property type="entry name" value="PH_domain"/>
</dbReference>
<dbReference type="GO" id="GO:0046872">
    <property type="term" value="F:metal ion binding"/>
    <property type="evidence" value="ECO:0007669"/>
    <property type="project" value="UniProtKB-KW"/>
</dbReference>
<feature type="domain" description="PH" evidence="6">
    <location>
        <begin position="761"/>
        <end position="869"/>
    </location>
</feature>
<proteinExistence type="inferred from homology"/>
<comment type="similarity">
    <text evidence="1">Belongs to the protein-tyrosine phosphatase family. Non-receptor class myotubularin subfamily.</text>
</comment>
<name>A0ABD2QHA1_9PLAT</name>
<dbReference type="Gene3D" id="2.30.29.30">
    <property type="entry name" value="Pleckstrin-homology domain (PH domain)/Phosphotyrosine-binding domain (PTB)"/>
    <property type="match status" value="1"/>
</dbReference>
<dbReference type="PROSITE" id="PS50003">
    <property type="entry name" value="PH_DOMAIN"/>
    <property type="match status" value="1"/>
</dbReference>
<dbReference type="PROSITE" id="PS51339">
    <property type="entry name" value="PPASE_MYOTUBULARIN"/>
    <property type="match status" value="1"/>
</dbReference>
<dbReference type="SUPFAM" id="SSF50729">
    <property type="entry name" value="PH domain-like"/>
    <property type="match status" value="1"/>
</dbReference>
<feature type="compositionally biased region" description="Low complexity" evidence="5">
    <location>
        <begin position="123"/>
        <end position="134"/>
    </location>
</feature>
<keyword evidence="10" id="KW-1185">Reference proteome</keyword>
<organism evidence="9 10">
    <name type="scientific">Cichlidogyrus casuarinus</name>
    <dbReference type="NCBI Taxonomy" id="1844966"/>
    <lineage>
        <taxon>Eukaryota</taxon>
        <taxon>Metazoa</taxon>
        <taxon>Spiralia</taxon>
        <taxon>Lophotrochozoa</taxon>
        <taxon>Platyhelminthes</taxon>
        <taxon>Monogenea</taxon>
        <taxon>Monopisthocotylea</taxon>
        <taxon>Dactylogyridea</taxon>
        <taxon>Ancyrocephalidae</taxon>
        <taxon>Cichlidogyrus</taxon>
    </lineage>
</organism>
<reference evidence="9 10" key="1">
    <citation type="submission" date="2024-11" db="EMBL/GenBank/DDBJ databases">
        <title>Adaptive evolution of stress response genes in parasites aligns with host niche diversity.</title>
        <authorList>
            <person name="Hahn C."/>
            <person name="Resl P."/>
        </authorList>
    </citation>
    <scope>NUCLEOTIDE SEQUENCE [LARGE SCALE GENOMIC DNA]</scope>
    <source>
        <strain evidence="9">EGGRZ-B1_66</strain>
        <tissue evidence="9">Body</tissue>
    </source>
</reference>
<sequence>MRGSGLAANNSTVSRFMRRGNNGSIHDNLSASSFPFSANLIANARNMVSLYVLVDRSDKTALGKAEKITGLAFIPVETVSRSDMKKAFKALFSACIPDRVRSTGWASENDPSTNPSDAPTNQSPTTGPASSSGPIDITQAVHDSQWLQQIQNLLQTAGCVVDFVDLQGASVALCLEEGVDNVPQLSSLVQVMLDPFYRTIAGFWTLVQKEWLAFGHPFSNRASQTLDHKSRGFSPVFLQFLDATHQLVRQFPLAFEFNDFYLQFLAYHHVSNRFVDFKSDSQLDCLEHWFHVRSDFQDEYLHVPDERSLRKSLLQFTNHSIFPFIWAQHREWPVFFNFRYDCQLASAVLRPATRLAALDLWEYYTTEDLESGPIFDLDHFCPSFRRQNPREYEPIIRQGFNNSHIEQTYALLGLREGDECPDWSFVNMDLLQLDGFRAGVPALEDEMRVLRKSMDSLSVDSVDQISLDEVHREYLLFSEPGNSISIRQDPLSLNALCKSGALTHAPGYPSHQARAAALEEHKGASLELLRAGGFSHAQLAHLFAGKNFEASSGSEQDLAAINSQLAAPIARTPSDSSRSSSQFNLNISTLHNEPFGPISKQRSSAKLDDEAFFDELFITKHHMLPMSRLPQLSNRCFRCNNRRPELRCTGCNMMCHEKCYPLMEKNCGAYGTLQPEPISKLPVKSRKTSIAHRLGHITENDEQADLGPVISAPFDLQHRNGHSDLNRTLSGSQNCPNEIPNLQPLNVEASRPAATMAPIERGTLCSYLYKLSKNRMLSQQWHRRFFVLDSSRNQLQYFETRESQVLRGYIDIQDVQKIQILTSLLQTARLKFPAGCVLEISTTARSYKLASEDSNMIRNWHEKIRHQMS</sequence>
<dbReference type="SUPFAM" id="SSF57889">
    <property type="entry name" value="Cysteine-rich domain"/>
    <property type="match status" value="1"/>
</dbReference>
<dbReference type="Pfam" id="PF06602">
    <property type="entry name" value="Myotub-related"/>
    <property type="match status" value="1"/>
</dbReference>
<evidence type="ECO:0000259" key="8">
    <source>
        <dbReference type="PROSITE" id="PS51339"/>
    </source>
</evidence>
<evidence type="ECO:0000256" key="4">
    <source>
        <dbReference type="ARBA" id="ARBA00022833"/>
    </source>
</evidence>
<dbReference type="Pfam" id="PF00169">
    <property type="entry name" value="PH"/>
    <property type="match status" value="1"/>
</dbReference>
<feature type="region of interest" description="Disordered" evidence="5">
    <location>
        <begin position="103"/>
        <end position="135"/>
    </location>
</feature>
<dbReference type="PANTHER" id="PTHR10807">
    <property type="entry name" value="MYOTUBULARIN-RELATED"/>
    <property type="match status" value="1"/>
</dbReference>
<protein>
    <recommendedName>
        <fullName evidence="11">Myotubularin-related protein 13</fullName>
    </recommendedName>
</protein>
<evidence type="ECO:0000256" key="5">
    <source>
        <dbReference type="SAM" id="MobiDB-lite"/>
    </source>
</evidence>
<evidence type="ECO:0000313" key="9">
    <source>
        <dbReference type="EMBL" id="KAL3318919.1"/>
    </source>
</evidence>
<dbReference type="InterPro" id="IPR002219">
    <property type="entry name" value="PKC_DAG/PE"/>
</dbReference>
<evidence type="ECO:0000259" key="7">
    <source>
        <dbReference type="PROSITE" id="PS50081"/>
    </source>
</evidence>
<keyword evidence="3" id="KW-0479">Metal-binding</keyword>
<dbReference type="Proteomes" id="UP001626550">
    <property type="component" value="Unassembled WGS sequence"/>
</dbReference>
<dbReference type="InterPro" id="IPR030564">
    <property type="entry name" value="Myotubularin"/>
</dbReference>
<dbReference type="AlphaFoldDB" id="A0ABD2QHA1"/>
<feature type="domain" description="Phorbol-ester/DAG-type" evidence="7">
    <location>
        <begin position="620"/>
        <end position="667"/>
    </location>
</feature>
<feature type="domain" description="Myotubularin phosphatase" evidence="8">
    <location>
        <begin position="1"/>
        <end position="365"/>
    </location>
</feature>
<comment type="caution">
    <text evidence="9">The sequence shown here is derived from an EMBL/GenBank/DDBJ whole genome shotgun (WGS) entry which is preliminary data.</text>
</comment>
<dbReference type="SMART" id="SM00233">
    <property type="entry name" value="PH"/>
    <property type="match status" value="1"/>
</dbReference>
<dbReference type="PROSITE" id="PS50081">
    <property type="entry name" value="ZF_DAG_PE_2"/>
    <property type="match status" value="1"/>
</dbReference>
<evidence type="ECO:0000259" key="6">
    <source>
        <dbReference type="PROSITE" id="PS50003"/>
    </source>
</evidence>
<dbReference type="PANTHER" id="PTHR10807:SF109">
    <property type="entry name" value="SET DOMAIN BINDING FACTOR, ISOFORM A"/>
    <property type="match status" value="1"/>
</dbReference>
<evidence type="ECO:0000256" key="2">
    <source>
        <dbReference type="ARBA" id="ARBA00022553"/>
    </source>
</evidence>